<gene>
    <name evidence="5" type="ORF">PEVE_00036124</name>
</gene>
<proteinExistence type="predicted"/>
<dbReference type="EMBL" id="CALNXI010000570">
    <property type="protein sequence ID" value="CAH3029424.1"/>
    <property type="molecule type" value="Genomic_DNA"/>
</dbReference>
<keyword evidence="2" id="KW-0863">Zinc-finger</keyword>
<reference evidence="5 6" key="1">
    <citation type="submission" date="2022-05" db="EMBL/GenBank/DDBJ databases">
        <authorList>
            <consortium name="Genoscope - CEA"/>
            <person name="William W."/>
        </authorList>
    </citation>
    <scope>NUCLEOTIDE SEQUENCE [LARGE SCALE GENOMIC DNA]</scope>
</reference>
<evidence type="ECO:0000256" key="1">
    <source>
        <dbReference type="ARBA" id="ARBA00022723"/>
    </source>
</evidence>
<evidence type="ECO:0000259" key="4">
    <source>
        <dbReference type="SMART" id="SM00249"/>
    </source>
</evidence>
<dbReference type="Proteomes" id="UP001159427">
    <property type="component" value="Unassembled WGS sequence"/>
</dbReference>
<dbReference type="SUPFAM" id="SSF57903">
    <property type="entry name" value="FYVE/PHD zinc finger"/>
    <property type="match status" value="1"/>
</dbReference>
<dbReference type="InterPro" id="IPR001965">
    <property type="entry name" value="Znf_PHD"/>
</dbReference>
<keyword evidence="6" id="KW-1185">Reference proteome</keyword>
<keyword evidence="1" id="KW-0479">Metal-binding</keyword>
<name>A0ABN8MIA9_9CNID</name>
<comment type="caution">
    <text evidence="5">The sequence shown here is derived from an EMBL/GenBank/DDBJ whole genome shotgun (WGS) entry which is preliminary data.</text>
</comment>
<evidence type="ECO:0000313" key="5">
    <source>
        <dbReference type="EMBL" id="CAH3029424.1"/>
    </source>
</evidence>
<dbReference type="Pfam" id="PF22908">
    <property type="entry name" value="PHD_NSD"/>
    <property type="match status" value="1"/>
</dbReference>
<dbReference type="SMART" id="SM00249">
    <property type="entry name" value="PHD"/>
    <property type="match status" value="1"/>
</dbReference>
<protein>
    <recommendedName>
        <fullName evidence="4">Zinc finger PHD-type domain-containing protein</fullName>
    </recommendedName>
</protein>
<keyword evidence="3" id="KW-0862">Zinc</keyword>
<dbReference type="InterPro" id="IPR013083">
    <property type="entry name" value="Znf_RING/FYVE/PHD"/>
</dbReference>
<sequence length="737" mass="84675">MTTPNPFFATILDYGGPALARIVKAKIGGPSLQTMYRTARCNYAMPVKLENRTIKLGASFYKKIGYGGVFQLAVDATAVISSLRIKGNRLIRLATENECVVTTAQDIMNVVKNQEYAKAKQANAFLLAPLQEHVPSFVLAISPVYNGQDLTLVRHWFNQVALWGSRSDITVAGFGADGDSKVRKYYVDRFRKNEEDRNDVISLNYDSFDFNIVVEDLQNMDFDVPVPTIIFPDWRHLIKKWRNQLLNVKRILIIGEGAAQIEHIMKVFDIDRIRSGLWKSDVFVKDRQNVNAAIRILQKEVRVCIKEWSDKETLATRAYLKMGHYLLQAYTERELTVQQRAKLAWAPLTFLRYWKAWIQISGYNINNKFISQQTSDDTILAGHSLILSMKMFLLYFPNHVFHPWTFGSQKCEELFGKLRCFCQGKPNLSMLDMLDLASRVQKLEELKLGERKEVQDMKLPNWSENIDDELKAGMIMAEREVLKTLKLLGMLPALVKGYILKLEGDDIINMNTPGLGAFVVWDAPEENEVIASEELFDLDNEILLTAIEDHSNNYCSTFVDLAATASLETDQDGADEDDEEDNKSFKPPKNTRWIGCSYPSCNAWYHEQCLHLQFATDKERQDYTLICPKHNNIREHFRNKLAALASDKHSLVDENNVSLEPLPKRLRVSKKSTSAKHQTDYSIRPNYVEHKGQYYHMAEFLSLQEGKVYRPATSRLARWMESARNDFYEKIEKLVDP</sequence>
<dbReference type="InterPro" id="IPR055198">
    <property type="entry name" value="NSD_PHD"/>
</dbReference>
<organism evidence="5 6">
    <name type="scientific">Porites evermanni</name>
    <dbReference type="NCBI Taxonomy" id="104178"/>
    <lineage>
        <taxon>Eukaryota</taxon>
        <taxon>Metazoa</taxon>
        <taxon>Cnidaria</taxon>
        <taxon>Anthozoa</taxon>
        <taxon>Hexacorallia</taxon>
        <taxon>Scleractinia</taxon>
        <taxon>Fungiina</taxon>
        <taxon>Poritidae</taxon>
        <taxon>Porites</taxon>
    </lineage>
</organism>
<dbReference type="Gene3D" id="3.30.40.10">
    <property type="entry name" value="Zinc/RING finger domain, C3HC4 (zinc finger)"/>
    <property type="match status" value="1"/>
</dbReference>
<evidence type="ECO:0000313" key="6">
    <source>
        <dbReference type="Proteomes" id="UP001159427"/>
    </source>
</evidence>
<evidence type="ECO:0000256" key="2">
    <source>
        <dbReference type="ARBA" id="ARBA00022771"/>
    </source>
</evidence>
<dbReference type="InterPro" id="IPR011011">
    <property type="entry name" value="Znf_FYVE_PHD"/>
</dbReference>
<feature type="non-terminal residue" evidence="5">
    <location>
        <position position="737"/>
    </location>
</feature>
<accession>A0ABN8MIA9</accession>
<feature type="domain" description="Zinc finger PHD-type" evidence="4">
    <location>
        <begin position="554"/>
        <end position="631"/>
    </location>
</feature>
<evidence type="ECO:0000256" key="3">
    <source>
        <dbReference type="ARBA" id="ARBA00022833"/>
    </source>
</evidence>